<sequence>MSNSIVAQEYRNNTLENTHEGIICVVNDKKEIIYQKGNPNQYVYYRSAMKPIQAIPIFTTSVFEKYHLTNREAALFTASQRGEKYHQEALQSLLEKLQLTEEQLVCSSSYPLNEEPKEMYIRSQKSKRKLFHNCAGKHLGIMAYARKKGCAVSGYEREDHPVQREILGYLSELSETTIDKIKLGTDGCGLPIASVPIKNMAISYLKFAAPDLIDNEKTANAVKKISDVMNEFPEIVASHNFICTALLEDPNIVAKGGAQGVYCLALKEERISIALKVLSGTELLWPILVKSLLEKFNYKNKETLNRLQDIYSGVIHNDGGKVVGHTEIIL</sequence>
<comment type="caution">
    <text evidence="1">The sequence shown here is derived from an EMBL/GenBank/DDBJ whole genome shotgun (WGS) entry which is preliminary data.</text>
</comment>
<dbReference type="Proteomes" id="UP000077881">
    <property type="component" value="Unassembled WGS sequence"/>
</dbReference>
<proteinExistence type="predicted"/>
<dbReference type="STRING" id="217031.ABB05_00250"/>
<organism evidence="1 2">
    <name type="scientific">Lederbergia galactosidilytica</name>
    <dbReference type="NCBI Taxonomy" id="217031"/>
    <lineage>
        <taxon>Bacteria</taxon>
        <taxon>Bacillati</taxon>
        <taxon>Bacillota</taxon>
        <taxon>Bacilli</taxon>
        <taxon>Bacillales</taxon>
        <taxon>Bacillaceae</taxon>
        <taxon>Lederbergia</taxon>
    </lineage>
</organism>
<accession>A0A178A6N7</accession>
<dbReference type="RefSeq" id="WP_064467453.1">
    <property type="nucleotide sequence ID" value="NZ_LDJR01000004.1"/>
</dbReference>
<dbReference type="PATRIC" id="fig|217031.6.peg.51"/>
<dbReference type="OrthoDB" id="9770793at2"/>
<dbReference type="PANTHER" id="PTHR42110">
    <property type="entry name" value="L-ASPARAGINASE, PUTATIVE (AFU_ORTHOLOGUE AFUA_3G11890)-RELATED"/>
    <property type="match status" value="1"/>
</dbReference>
<name>A0A178A6N7_9BACI</name>
<reference evidence="1 2" key="1">
    <citation type="submission" date="2015-05" db="EMBL/GenBank/DDBJ databases">
        <title>Comparison of genome.</title>
        <authorList>
            <person name="Zheng Z."/>
            <person name="Sun M."/>
        </authorList>
    </citation>
    <scope>NUCLEOTIDE SEQUENCE [LARGE SCALE GENOMIC DNA]</scope>
    <source>
        <strain evidence="1 2">G25-74</strain>
    </source>
</reference>
<dbReference type="Pfam" id="PF06089">
    <property type="entry name" value="Asparaginase_II"/>
    <property type="match status" value="1"/>
</dbReference>
<dbReference type="EMBL" id="LDJR01000004">
    <property type="protein sequence ID" value="OAK75855.1"/>
    <property type="molecule type" value="Genomic_DNA"/>
</dbReference>
<dbReference type="PANTHER" id="PTHR42110:SF1">
    <property type="entry name" value="L-ASPARAGINASE, PUTATIVE (AFU_ORTHOLOGUE AFUA_3G11890)-RELATED"/>
    <property type="match status" value="1"/>
</dbReference>
<gene>
    <name evidence="1" type="ORF">ABB05_00250</name>
</gene>
<dbReference type="AlphaFoldDB" id="A0A178A6N7"/>
<evidence type="ECO:0000313" key="1">
    <source>
        <dbReference type="EMBL" id="OAK75855.1"/>
    </source>
</evidence>
<dbReference type="InterPro" id="IPR010349">
    <property type="entry name" value="Asparaginase_II"/>
</dbReference>
<evidence type="ECO:0000313" key="2">
    <source>
        <dbReference type="Proteomes" id="UP000077881"/>
    </source>
</evidence>
<keyword evidence="2" id="KW-1185">Reference proteome</keyword>
<protein>
    <submittedName>
        <fullName evidence="1">Asparaginase</fullName>
    </submittedName>
</protein>